<proteinExistence type="predicted"/>
<evidence type="ECO:0000313" key="2">
    <source>
        <dbReference type="Proteomes" id="UP000276133"/>
    </source>
</evidence>
<dbReference type="AlphaFoldDB" id="A0A3M7Q1M6"/>
<dbReference type="GO" id="GO:0003964">
    <property type="term" value="F:RNA-directed DNA polymerase activity"/>
    <property type="evidence" value="ECO:0007669"/>
    <property type="project" value="UniProtKB-KW"/>
</dbReference>
<dbReference type="OrthoDB" id="10049726at2759"/>
<evidence type="ECO:0000313" key="1">
    <source>
        <dbReference type="EMBL" id="RNA05300.1"/>
    </source>
</evidence>
<comment type="caution">
    <text evidence="1">The sequence shown here is derived from an EMBL/GenBank/DDBJ whole genome shotgun (WGS) entry which is preliminary data.</text>
</comment>
<dbReference type="Proteomes" id="UP000276133">
    <property type="component" value="Unassembled WGS sequence"/>
</dbReference>
<keyword evidence="1" id="KW-0548">Nucleotidyltransferase</keyword>
<accession>A0A3M7Q1M6</accession>
<organism evidence="1 2">
    <name type="scientific">Brachionus plicatilis</name>
    <name type="common">Marine rotifer</name>
    <name type="synonym">Brachionus muelleri</name>
    <dbReference type="NCBI Taxonomy" id="10195"/>
    <lineage>
        <taxon>Eukaryota</taxon>
        <taxon>Metazoa</taxon>
        <taxon>Spiralia</taxon>
        <taxon>Gnathifera</taxon>
        <taxon>Rotifera</taxon>
        <taxon>Eurotatoria</taxon>
        <taxon>Monogononta</taxon>
        <taxon>Pseudotrocha</taxon>
        <taxon>Ploima</taxon>
        <taxon>Brachionidae</taxon>
        <taxon>Brachionus</taxon>
    </lineage>
</organism>
<sequence>MIANIFDFEYRQSISNIYAQVRNAMIKDFVPNYLREKRFSREQWLGQNTEMPFVITTSNGKIIDAYGNHSATDNAASIMEHVLIKDNHLRDALKKCDLAIFDRGFLDCISRLKSAYGLNCKIPTCIKNGQNQLNWSEANETRLVTKSRYVKQLTRIQKYCINTERSGNGECHYHYKGSGFTTGTEPKVSNFNTTELLNYPDIAVDLRNVLVARDCRNYKARGY</sequence>
<keyword evidence="2" id="KW-1185">Reference proteome</keyword>
<keyword evidence="1" id="KW-0808">Transferase</keyword>
<name>A0A3M7Q1M6_BRAPC</name>
<keyword evidence="1" id="KW-0695">RNA-directed DNA polymerase</keyword>
<reference evidence="1 2" key="1">
    <citation type="journal article" date="2018" name="Sci. Rep.">
        <title>Genomic signatures of local adaptation to the degree of environmental predictability in rotifers.</title>
        <authorList>
            <person name="Franch-Gras L."/>
            <person name="Hahn C."/>
            <person name="Garcia-Roger E.M."/>
            <person name="Carmona M.J."/>
            <person name="Serra M."/>
            <person name="Gomez A."/>
        </authorList>
    </citation>
    <scope>NUCLEOTIDE SEQUENCE [LARGE SCALE GENOMIC DNA]</scope>
    <source>
        <strain evidence="1">HYR1</strain>
    </source>
</reference>
<dbReference type="EMBL" id="REGN01007781">
    <property type="protein sequence ID" value="RNA05300.1"/>
    <property type="molecule type" value="Genomic_DNA"/>
</dbReference>
<gene>
    <name evidence="1" type="ORF">BpHYR1_011839</name>
</gene>
<protein>
    <submittedName>
        <fullName evidence="1">Reverse transcriptase</fullName>
    </submittedName>
</protein>